<feature type="transmembrane region" description="Helical" evidence="5">
    <location>
        <begin position="113"/>
        <end position="130"/>
    </location>
</feature>
<feature type="transmembrane region" description="Helical" evidence="5">
    <location>
        <begin position="82"/>
        <end position="101"/>
    </location>
</feature>
<dbReference type="PANTHER" id="PTHR42718:SF23">
    <property type="entry name" value="MAJOR FACILITATOR SUPERFAMILY (MFS) PROFILE DOMAIN-CONTAINING PROTEIN"/>
    <property type="match status" value="1"/>
</dbReference>
<evidence type="ECO:0000259" key="6">
    <source>
        <dbReference type="PROSITE" id="PS50850"/>
    </source>
</evidence>
<dbReference type="InterPro" id="IPR011701">
    <property type="entry name" value="MFS"/>
</dbReference>
<evidence type="ECO:0000256" key="3">
    <source>
        <dbReference type="ARBA" id="ARBA00022989"/>
    </source>
</evidence>
<comment type="subcellular location">
    <subcellularLocation>
        <location evidence="1">Membrane</location>
        <topology evidence="1">Multi-pass membrane protein</topology>
    </subcellularLocation>
</comment>
<comment type="caution">
    <text evidence="7">The sequence shown here is derived from an EMBL/GenBank/DDBJ whole genome shotgun (WGS) entry which is preliminary data.</text>
</comment>
<dbReference type="SUPFAM" id="SSF103473">
    <property type="entry name" value="MFS general substrate transporter"/>
    <property type="match status" value="1"/>
</dbReference>
<dbReference type="InterPro" id="IPR020846">
    <property type="entry name" value="MFS_dom"/>
</dbReference>
<feature type="transmembrane region" description="Helical" evidence="5">
    <location>
        <begin position="207"/>
        <end position="228"/>
    </location>
</feature>
<dbReference type="Proteomes" id="UP000284375">
    <property type="component" value="Unassembled WGS sequence"/>
</dbReference>
<evidence type="ECO:0000256" key="5">
    <source>
        <dbReference type="SAM" id="Phobius"/>
    </source>
</evidence>
<dbReference type="InterPro" id="IPR036259">
    <property type="entry name" value="MFS_trans_sf"/>
</dbReference>
<name>A0A423VZ94_CYTCH</name>
<dbReference type="EMBL" id="LJZO01000020">
    <property type="protein sequence ID" value="ROV96432.1"/>
    <property type="molecule type" value="Genomic_DNA"/>
</dbReference>
<feature type="transmembrane region" description="Helical" evidence="5">
    <location>
        <begin position="42"/>
        <end position="62"/>
    </location>
</feature>
<dbReference type="Pfam" id="PF07690">
    <property type="entry name" value="MFS_1"/>
    <property type="match status" value="1"/>
</dbReference>
<evidence type="ECO:0000313" key="7">
    <source>
        <dbReference type="EMBL" id="ROV96432.1"/>
    </source>
</evidence>
<dbReference type="PROSITE" id="PS50850">
    <property type="entry name" value="MFS"/>
    <property type="match status" value="1"/>
</dbReference>
<dbReference type="AlphaFoldDB" id="A0A423VZ94"/>
<evidence type="ECO:0000256" key="4">
    <source>
        <dbReference type="ARBA" id="ARBA00023136"/>
    </source>
</evidence>
<dbReference type="GO" id="GO:0016020">
    <property type="term" value="C:membrane"/>
    <property type="evidence" value="ECO:0007669"/>
    <property type="project" value="UniProtKB-SubCell"/>
</dbReference>
<feature type="domain" description="Major facilitator superfamily (MFS) profile" evidence="6">
    <location>
        <begin position="41"/>
        <end position="265"/>
    </location>
</feature>
<feature type="transmembrane region" description="Helical" evidence="5">
    <location>
        <begin position="136"/>
        <end position="160"/>
    </location>
</feature>
<protein>
    <recommendedName>
        <fullName evidence="6">Major facilitator superfamily (MFS) profile domain-containing protein</fullName>
    </recommendedName>
</protein>
<accession>A0A423VZ94</accession>
<proteinExistence type="predicted"/>
<sequence>MTPPSSSIDDGLQDIRLDDNAHAEQQCRSTRPVCLCGPAHEILLVIVAAFIGATFLTLHRGTIVITDSMKHSLSMDTSGTSWITASSGLTAGVFLLPLAHVADRCPALSRKTLLLGSLSLFALVTGLISLCRDGIFLDLMLGLAGVLAAAQLPVMSSLLTSVYSVPSTRRHCVFTFFLAGGNSIAVVFGGIGSGLTATYTTDWRASFVYIAIMFGIVLVIAVFTIPNLRKAAPFPENMAGGPEEQYALLASGTRGAVEEHEMRAD</sequence>
<dbReference type="OrthoDB" id="2130629at2759"/>
<keyword evidence="3 5" id="KW-1133">Transmembrane helix</keyword>
<evidence type="ECO:0000313" key="8">
    <source>
        <dbReference type="Proteomes" id="UP000284375"/>
    </source>
</evidence>
<keyword evidence="2 5" id="KW-0812">Transmembrane</keyword>
<feature type="transmembrane region" description="Helical" evidence="5">
    <location>
        <begin position="172"/>
        <end position="195"/>
    </location>
</feature>
<dbReference type="GO" id="GO:0022857">
    <property type="term" value="F:transmembrane transporter activity"/>
    <property type="evidence" value="ECO:0007669"/>
    <property type="project" value="InterPro"/>
</dbReference>
<reference evidence="7 8" key="1">
    <citation type="submission" date="2015-09" db="EMBL/GenBank/DDBJ databases">
        <title>Host preference determinants of Valsa canker pathogens revealed by comparative genomics.</title>
        <authorList>
            <person name="Yin Z."/>
            <person name="Huang L."/>
        </authorList>
    </citation>
    <scope>NUCLEOTIDE SEQUENCE [LARGE SCALE GENOMIC DNA]</scope>
    <source>
        <strain evidence="7 8">YSFL</strain>
    </source>
</reference>
<keyword evidence="8" id="KW-1185">Reference proteome</keyword>
<evidence type="ECO:0000256" key="1">
    <source>
        <dbReference type="ARBA" id="ARBA00004141"/>
    </source>
</evidence>
<organism evidence="7 8">
    <name type="scientific">Cytospora chrysosperma</name>
    <name type="common">Cytospora canker fungus</name>
    <name type="synonym">Sphaeria chrysosperma</name>
    <dbReference type="NCBI Taxonomy" id="252740"/>
    <lineage>
        <taxon>Eukaryota</taxon>
        <taxon>Fungi</taxon>
        <taxon>Dikarya</taxon>
        <taxon>Ascomycota</taxon>
        <taxon>Pezizomycotina</taxon>
        <taxon>Sordariomycetes</taxon>
        <taxon>Sordariomycetidae</taxon>
        <taxon>Diaporthales</taxon>
        <taxon>Cytosporaceae</taxon>
        <taxon>Cytospora</taxon>
    </lineage>
</organism>
<dbReference type="PANTHER" id="PTHR42718">
    <property type="entry name" value="MAJOR FACILITATOR SUPERFAMILY MULTIDRUG TRANSPORTER MFSC"/>
    <property type="match status" value="1"/>
</dbReference>
<evidence type="ECO:0000256" key="2">
    <source>
        <dbReference type="ARBA" id="ARBA00022692"/>
    </source>
</evidence>
<keyword evidence="4 5" id="KW-0472">Membrane</keyword>
<dbReference type="Gene3D" id="1.20.1250.20">
    <property type="entry name" value="MFS general substrate transporter like domains"/>
    <property type="match status" value="1"/>
</dbReference>
<gene>
    <name evidence="7" type="ORF">VSDG_05483</name>
</gene>